<evidence type="ECO:0000256" key="1">
    <source>
        <dbReference type="SAM" id="SignalP"/>
    </source>
</evidence>
<gene>
    <name evidence="2" type="ORF">B0I03_101566</name>
</gene>
<keyword evidence="1" id="KW-0732">Signal</keyword>
<name>A0A327YWB4_9FLAO</name>
<dbReference type="AlphaFoldDB" id="A0A327YWB4"/>
<evidence type="ECO:0000313" key="3">
    <source>
        <dbReference type="Proteomes" id="UP000249620"/>
    </source>
</evidence>
<evidence type="ECO:0000313" key="2">
    <source>
        <dbReference type="EMBL" id="RAK25390.1"/>
    </source>
</evidence>
<feature type="signal peptide" evidence="1">
    <location>
        <begin position="1"/>
        <end position="20"/>
    </location>
</feature>
<dbReference type="Proteomes" id="UP000249620">
    <property type="component" value="Unassembled WGS sequence"/>
</dbReference>
<feature type="non-terminal residue" evidence="2">
    <location>
        <position position="59"/>
    </location>
</feature>
<reference evidence="2 3" key="1">
    <citation type="submission" date="2018-06" db="EMBL/GenBank/DDBJ databases">
        <title>Genomic Encyclopedia of Type Strains, Phase III (KMG-III): the genomes of soil and plant-associated and newly described type strains.</title>
        <authorList>
            <person name="Whitman W."/>
        </authorList>
    </citation>
    <scope>NUCLEOTIDE SEQUENCE [LARGE SCALE GENOMIC DNA]</scope>
    <source>
        <strain evidence="2 3">CGMCC 1.12398</strain>
    </source>
</reference>
<accession>A0A327YWB4</accession>
<organism evidence="2 3">
    <name type="scientific">Flavobacterium aquaticum</name>
    <dbReference type="NCBI Taxonomy" id="1236486"/>
    <lineage>
        <taxon>Bacteria</taxon>
        <taxon>Pseudomonadati</taxon>
        <taxon>Bacteroidota</taxon>
        <taxon>Flavobacteriia</taxon>
        <taxon>Flavobacteriales</taxon>
        <taxon>Flavobacteriaceae</taxon>
        <taxon>Flavobacterium</taxon>
    </lineage>
</organism>
<comment type="caution">
    <text evidence="2">The sequence shown here is derived from an EMBL/GenBank/DDBJ whole genome shotgun (WGS) entry which is preliminary data.</text>
</comment>
<sequence>MKTKAIVIVALLLKSFLVDAQQVKIKKADKDFEKFAYVDAIKTYEKVAEKGYKSVELFQ</sequence>
<keyword evidence="3" id="KW-1185">Reference proteome</keyword>
<dbReference type="EMBL" id="QLMI01000001">
    <property type="protein sequence ID" value="RAK25390.1"/>
    <property type="molecule type" value="Genomic_DNA"/>
</dbReference>
<protein>
    <submittedName>
        <fullName evidence="2">Uncharacterized protein</fullName>
    </submittedName>
</protein>
<feature type="chain" id="PRO_5016238083" evidence="1">
    <location>
        <begin position="21"/>
        <end position="59"/>
    </location>
</feature>
<proteinExistence type="predicted"/>